<evidence type="ECO:0000313" key="1">
    <source>
        <dbReference type="EMBL" id="KAL0313018.1"/>
    </source>
</evidence>
<protein>
    <submittedName>
        <fullName evidence="1">Uncharacterized protein</fullName>
    </submittedName>
</protein>
<gene>
    <name evidence="1" type="ORF">Sradi_5701100</name>
</gene>
<name>A0AAW2L2W5_SESRA</name>
<reference evidence="1" key="1">
    <citation type="submission" date="2020-06" db="EMBL/GenBank/DDBJ databases">
        <authorList>
            <person name="Li T."/>
            <person name="Hu X."/>
            <person name="Zhang T."/>
            <person name="Song X."/>
            <person name="Zhang H."/>
            <person name="Dai N."/>
            <person name="Sheng W."/>
            <person name="Hou X."/>
            <person name="Wei L."/>
        </authorList>
    </citation>
    <scope>NUCLEOTIDE SEQUENCE</scope>
    <source>
        <strain evidence="1">G02</strain>
        <tissue evidence="1">Leaf</tissue>
    </source>
</reference>
<organism evidence="1">
    <name type="scientific">Sesamum radiatum</name>
    <name type="common">Black benniseed</name>
    <dbReference type="NCBI Taxonomy" id="300843"/>
    <lineage>
        <taxon>Eukaryota</taxon>
        <taxon>Viridiplantae</taxon>
        <taxon>Streptophyta</taxon>
        <taxon>Embryophyta</taxon>
        <taxon>Tracheophyta</taxon>
        <taxon>Spermatophyta</taxon>
        <taxon>Magnoliopsida</taxon>
        <taxon>eudicotyledons</taxon>
        <taxon>Gunneridae</taxon>
        <taxon>Pentapetalae</taxon>
        <taxon>asterids</taxon>
        <taxon>lamiids</taxon>
        <taxon>Lamiales</taxon>
        <taxon>Pedaliaceae</taxon>
        <taxon>Sesamum</taxon>
    </lineage>
</organism>
<comment type="caution">
    <text evidence="1">The sequence shown here is derived from an EMBL/GenBank/DDBJ whole genome shotgun (WGS) entry which is preliminary data.</text>
</comment>
<proteinExistence type="predicted"/>
<dbReference type="AlphaFoldDB" id="A0AAW2L2W5"/>
<accession>A0AAW2L2W5</accession>
<sequence>MVKLVMLGCETPAFASMTTSTDWQQGVMIKASGPSLSLLDIPAGMKTALAAIVSYL</sequence>
<dbReference type="EMBL" id="JACGWJ010000026">
    <property type="protein sequence ID" value="KAL0313018.1"/>
    <property type="molecule type" value="Genomic_DNA"/>
</dbReference>
<reference evidence="1" key="2">
    <citation type="journal article" date="2024" name="Plant">
        <title>Genomic evolution and insights into agronomic trait innovations of Sesamum species.</title>
        <authorList>
            <person name="Miao H."/>
            <person name="Wang L."/>
            <person name="Qu L."/>
            <person name="Liu H."/>
            <person name="Sun Y."/>
            <person name="Le M."/>
            <person name="Wang Q."/>
            <person name="Wei S."/>
            <person name="Zheng Y."/>
            <person name="Lin W."/>
            <person name="Duan Y."/>
            <person name="Cao H."/>
            <person name="Xiong S."/>
            <person name="Wang X."/>
            <person name="Wei L."/>
            <person name="Li C."/>
            <person name="Ma Q."/>
            <person name="Ju M."/>
            <person name="Zhao R."/>
            <person name="Li G."/>
            <person name="Mu C."/>
            <person name="Tian Q."/>
            <person name="Mei H."/>
            <person name="Zhang T."/>
            <person name="Gao T."/>
            <person name="Zhang H."/>
        </authorList>
    </citation>
    <scope>NUCLEOTIDE SEQUENCE</scope>
    <source>
        <strain evidence="1">G02</strain>
    </source>
</reference>